<keyword evidence="1" id="KW-0732">Signal</keyword>
<feature type="chain" id="PRO_5009290068" description="Tat pathway signal sequence domain protein" evidence="1">
    <location>
        <begin position="29"/>
        <end position="196"/>
    </location>
</feature>
<protein>
    <recommendedName>
        <fullName evidence="4">Tat pathway signal sequence domain protein</fullName>
    </recommendedName>
</protein>
<accession>A0A1H5Y262</accession>
<evidence type="ECO:0000313" key="2">
    <source>
        <dbReference type="EMBL" id="SEG18013.1"/>
    </source>
</evidence>
<organism evidence="2 3">
    <name type="scientific">Thermomonospora echinospora</name>
    <dbReference type="NCBI Taxonomy" id="1992"/>
    <lineage>
        <taxon>Bacteria</taxon>
        <taxon>Bacillati</taxon>
        <taxon>Actinomycetota</taxon>
        <taxon>Actinomycetes</taxon>
        <taxon>Streptosporangiales</taxon>
        <taxon>Thermomonosporaceae</taxon>
        <taxon>Thermomonospora</taxon>
    </lineage>
</organism>
<evidence type="ECO:0000313" key="3">
    <source>
        <dbReference type="Proteomes" id="UP000236723"/>
    </source>
</evidence>
<feature type="signal peptide" evidence="1">
    <location>
        <begin position="1"/>
        <end position="28"/>
    </location>
</feature>
<reference evidence="3" key="1">
    <citation type="submission" date="2016-10" db="EMBL/GenBank/DDBJ databases">
        <authorList>
            <person name="Varghese N."/>
            <person name="Submissions S."/>
        </authorList>
    </citation>
    <scope>NUCLEOTIDE SEQUENCE [LARGE SCALE GENOMIC DNA]</scope>
    <source>
        <strain evidence="3">DSM 43163</strain>
    </source>
</reference>
<proteinExistence type="predicted"/>
<dbReference type="EMBL" id="FNVO01000003">
    <property type="protein sequence ID" value="SEG18013.1"/>
    <property type="molecule type" value="Genomic_DNA"/>
</dbReference>
<gene>
    <name evidence="2" type="ORF">SAMN04489712_103518</name>
</gene>
<dbReference type="Proteomes" id="UP000236723">
    <property type="component" value="Unassembled WGS sequence"/>
</dbReference>
<dbReference type="OrthoDB" id="3554985at2"/>
<dbReference type="AlphaFoldDB" id="A0A1H5Y262"/>
<evidence type="ECO:0008006" key="4">
    <source>
        <dbReference type="Google" id="ProtNLM"/>
    </source>
</evidence>
<evidence type="ECO:0000256" key="1">
    <source>
        <dbReference type="SAM" id="SignalP"/>
    </source>
</evidence>
<keyword evidence="3" id="KW-1185">Reference proteome</keyword>
<sequence length="196" mass="19195">MRRRTLRTAVVAATATAAVGLTALPSHAIPVTVSGSASSGAYTATSGTVTFTLSSGALATCSSSAGGGTMPNGYSASGNNIGGFAVTTWTGCPVTQSGTAAINVVGGTASTVQVTVTNLTLTYAVPGCTMTATGGAPGTYTNGSAVLNIDPTAPNPQNVQLVVISVTGCFGLVNPGQRLRYAGSYTLTPGTIQLTP</sequence>
<dbReference type="RefSeq" id="WP_103937415.1">
    <property type="nucleotide sequence ID" value="NZ_FNVO01000003.1"/>
</dbReference>
<name>A0A1H5Y262_9ACTN</name>